<protein>
    <submittedName>
        <fullName evidence="1">Uncharacterized protein</fullName>
    </submittedName>
</protein>
<comment type="caution">
    <text evidence="1">The sequence shown here is derived from an EMBL/GenBank/DDBJ whole genome shotgun (WGS) entry which is preliminary data.</text>
</comment>
<dbReference type="AlphaFoldDB" id="A0AAD6YZR1"/>
<dbReference type="Proteomes" id="UP001218218">
    <property type="component" value="Unassembled WGS sequence"/>
</dbReference>
<evidence type="ECO:0000313" key="1">
    <source>
        <dbReference type="EMBL" id="KAJ7302085.1"/>
    </source>
</evidence>
<feature type="non-terminal residue" evidence="1">
    <location>
        <position position="1"/>
    </location>
</feature>
<name>A0AAD6YZR1_9AGAR</name>
<organism evidence="1 2">
    <name type="scientific">Mycena albidolilacea</name>
    <dbReference type="NCBI Taxonomy" id="1033008"/>
    <lineage>
        <taxon>Eukaryota</taxon>
        <taxon>Fungi</taxon>
        <taxon>Dikarya</taxon>
        <taxon>Basidiomycota</taxon>
        <taxon>Agaricomycotina</taxon>
        <taxon>Agaricomycetes</taxon>
        <taxon>Agaricomycetidae</taxon>
        <taxon>Agaricales</taxon>
        <taxon>Marasmiineae</taxon>
        <taxon>Mycenaceae</taxon>
        <taxon>Mycena</taxon>
    </lineage>
</organism>
<gene>
    <name evidence="1" type="ORF">DFH08DRAFT_723524</name>
</gene>
<proteinExistence type="predicted"/>
<dbReference type="Pfam" id="PF18758">
    <property type="entry name" value="KDZ"/>
    <property type="match status" value="1"/>
</dbReference>
<reference evidence="1" key="1">
    <citation type="submission" date="2023-03" db="EMBL/GenBank/DDBJ databases">
        <title>Massive genome expansion in bonnet fungi (Mycena s.s.) driven by repeated elements and novel gene families across ecological guilds.</title>
        <authorList>
            <consortium name="Lawrence Berkeley National Laboratory"/>
            <person name="Harder C.B."/>
            <person name="Miyauchi S."/>
            <person name="Viragh M."/>
            <person name="Kuo A."/>
            <person name="Thoen E."/>
            <person name="Andreopoulos B."/>
            <person name="Lu D."/>
            <person name="Skrede I."/>
            <person name="Drula E."/>
            <person name="Henrissat B."/>
            <person name="Morin E."/>
            <person name="Kohler A."/>
            <person name="Barry K."/>
            <person name="LaButti K."/>
            <person name="Morin E."/>
            <person name="Salamov A."/>
            <person name="Lipzen A."/>
            <person name="Mereny Z."/>
            <person name="Hegedus B."/>
            <person name="Baldrian P."/>
            <person name="Stursova M."/>
            <person name="Weitz H."/>
            <person name="Taylor A."/>
            <person name="Grigoriev I.V."/>
            <person name="Nagy L.G."/>
            <person name="Martin F."/>
            <person name="Kauserud H."/>
        </authorList>
    </citation>
    <scope>NUCLEOTIDE SEQUENCE</scope>
    <source>
        <strain evidence="1">CBHHK002</strain>
    </source>
</reference>
<sequence>FIYTLFLALDANFCLKHKDVSSEKKDTGLGNGWAFFCEVKVYIAHVKKHWDFKQDICNFPSHCVAHDAVDKPDHEAQGTASLGVGIIDCARHNMKRPRAVGDLQLGEQYINMDYMFFASIAGSPLMWYSVLYNITCQWHINIW</sequence>
<dbReference type="EMBL" id="JARIHO010000121">
    <property type="protein sequence ID" value="KAJ7302085.1"/>
    <property type="molecule type" value="Genomic_DNA"/>
</dbReference>
<accession>A0AAD6YZR1</accession>
<evidence type="ECO:0000313" key="2">
    <source>
        <dbReference type="Proteomes" id="UP001218218"/>
    </source>
</evidence>
<dbReference type="InterPro" id="IPR040521">
    <property type="entry name" value="KDZ"/>
</dbReference>
<keyword evidence="2" id="KW-1185">Reference proteome</keyword>